<evidence type="ECO:0000313" key="1">
    <source>
        <dbReference type="EMBL" id="GLI57553.1"/>
    </source>
</evidence>
<evidence type="ECO:0000313" key="2">
    <source>
        <dbReference type="Proteomes" id="UP001144471"/>
    </source>
</evidence>
<organism evidence="1 2">
    <name type="scientific">Propionigenium maris DSM 9537</name>
    <dbReference type="NCBI Taxonomy" id="1123000"/>
    <lineage>
        <taxon>Bacteria</taxon>
        <taxon>Fusobacteriati</taxon>
        <taxon>Fusobacteriota</taxon>
        <taxon>Fusobacteriia</taxon>
        <taxon>Fusobacteriales</taxon>
        <taxon>Fusobacteriaceae</taxon>
        <taxon>Propionigenium</taxon>
    </lineage>
</organism>
<protein>
    <submittedName>
        <fullName evidence="1">Uncharacterized protein</fullName>
    </submittedName>
</protein>
<dbReference type="AlphaFoldDB" id="A0A9W6GN34"/>
<dbReference type="EMBL" id="BSDY01000020">
    <property type="protein sequence ID" value="GLI57553.1"/>
    <property type="molecule type" value="Genomic_DNA"/>
</dbReference>
<sequence length="332" mass="38984">MFGRVNKRKLKKLINNYPVISVEPIGDMLRVVEFDREFQGSRRYCINNSEILKKKKVLLNLGEKILEYKFIRVEGTKKSPKRIRDEVVWQAQAALNGRRNLAFSLKRISRDTYLVFYYSCEKIEELMANFRREETLIFPEILGTYNYWVYFQKKKMRKKNAVLIQMKGSKTVVIFVREGVLANIRTFNLGIESYREKSEQLHIPASLGDREKAEVFNRFRGVNLRWMKEVKHSIFNSFMADLTDTEVFLLGHENTIVNLDKLLESYLEVDIHPSPLEATDLSYVNLIGNLLAHRGKKHRRISQDSFFSLNSLFGRGEVRSSLKPKKSWDSIK</sequence>
<reference evidence="1" key="1">
    <citation type="submission" date="2022-12" db="EMBL/GenBank/DDBJ databases">
        <title>Reference genome sequencing for broad-spectrum identification of bacterial and archaeal isolates by mass spectrometry.</title>
        <authorList>
            <person name="Sekiguchi Y."/>
            <person name="Tourlousse D.M."/>
        </authorList>
    </citation>
    <scope>NUCLEOTIDE SEQUENCE</scope>
    <source>
        <strain evidence="1">10succ1</strain>
    </source>
</reference>
<name>A0A9W6GN34_9FUSO</name>
<dbReference type="Proteomes" id="UP001144471">
    <property type="component" value="Unassembled WGS sequence"/>
</dbReference>
<keyword evidence="2" id="KW-1185">Reference proteome</keyword>
<accession>A0A9W6GN34</accession>
<comment type="caution">
    <text evidence="1">The sequence shown here is derived from an EMBL/GenBank/DDBJ whole genome shotgun (WGS) entry which is preliminary data.</text>
</comment>
<gene>
    <name evidence="1" type="ORF">PM10SUCC1_30670</name>
</gene>
<proteinExistence type="predicted"/>